<evidence type="ECO:0000313" key="4">
    <source>
        <dbReference type="Proteomes" id="UP000245992"/>
    </source>
</evidence>
<dbReference type="RefSeq" id="WP_106979108.1">
    <property type="nucleotide sequence ID" value="NZ_AZSP01000061.1"/>
</dbReference>
<accession>A0A2T7TC92</accession>
<dbReference type="InterPro" id="IPR041698">
    <property type="entry name" value="Methyltransf_25"/>
</dbReference>
<evidence type="ECO:0000256" key="1">
    <source>
        <dbReference type="SAM" id="MobiDB-lite"/>
    </source>
</evidence>
<gene>
    <name evidence="3" type="ORF">Y717_28250</name>
</gene>
<dbReference type="Pfam" id="PF13649">
    <property type="entry name" value="Methyltransf_25"/>
    <property type="match status" value="1"/>
</dbReference>
<proteinExistence type="predicted"/>
<evidence type="ECO:0000313" key="3">
    <source>
        <dbReference type="EMBL" id="PVE12789.1"/>
    </source>
</evidence>
<dbReference type="GO" id="GO:0008168">
    <property type="term" value="F:methyltransferase activity"/>
    <property type="evidence" value="ECO:0007669"/>
    <property type="project" value="UniProtKB-ARBA"/>
</dbReference>
<evidence type="ECO:0000259" key="2">
    <source>
        <dbReference type="Pfam" id="PF13649"/>
    </source>
</evidence>
<dbReference type="OrthoDB" id="4484556at2"/>
<feature type="compositionally biased region" description="Low complexity" evidence="1">
    <location>
        <begin position="1"/>
        <end position="17"/>
    </location>
</feature>
<feature type="domain" description="Methyltransferase" evidence="2">
    <location>
        <begin position="90"/>
        <end position="128"/>
    </location>
</feature>
<dbReference type="Proteomes" id="UP000245992">
    <property type="component" value="Unassembled WGS sequence"/>
</dbReference>
<dbReference type="InterPro" id="IPR029063">
    <property type="entry name" value="SAM-dependent_MTases_sf"/>
</dbReference>
<sequence>MTTAKTTAQAHTHAPAHTPAPPRSPAVGTFRPRRTAPWQADPYTDALRTGRGPLFLRRSDGWLLPLEVERWCAEPDSADLTVLERCRGTVLDIGCGPGRLVAALASRGRPSLGIDISPAAVSHAVRAGGSALVRSVFDPLPREGGWHTALLMDGNIGIGGDPLALLSRLTGVVRTAGSLIVETASAGTDAELDERVRVRVDNGNGAPGEAFSWARVGARALIRHARATGWTPSEQWTAAGRRFVALERPG</sequence>
<dbReference type="EMBL" id="AZSP01000061">
    <property type="protein sequence ID" value="PVE12789.1"/>
    <property type="molecule type" value="Genomic_DNA"/>
</dbReference>
<feature type="region of interest" description="Disordered" evidence="1">
    <location>
        <begin position="1"/>
        <end position="39"/>
    </location>
</feature>
<organism evidence="3 4">
    <name type="scientific">Streptomyces scopuliridis RB72</name>
    <dbReference type="NCBI Taxonomy" id="1440053"/>
    <lineage>
        <taxon>Bacteria</taxon>
        <taxon>Bacillati</taxon>
        <taxon>Actinomycetota</taxon>
        <taxon>Actinomycetes</taxon>
        <taxon>Kitasatosporales</taxon>
        <taxon>Streptomycetaceae</taxon>
        <taxon>Streptomyces</taxon>
    </lineage>
</organism>
<dbReference type="Gene3D" id="3.40.50.150">
    <property type="entry name" value="Vaccinia Virus protein VP39"/>
    <property type="match status" value="1"/>
</dbReference>
<reference evidence="3 4" key="1">
    <citation type="submission" date="2013-12" db="EMBL/GenBank/DDBJ databases">
        <title>Annotated genome of Streptomyces scopuliridis.</title>
        <authorList>
            <person name="Olson J.B."/>
        </authorList>
    </citation>
    <scope>NUCLEOTIDE SEQUENCE [LARGE SCALE GENOMIC DNA]</scope>
    <source>
        <strain evidence="3 4">RB72</strain>
    </source>
</reference>
<comment type="caution">
    <text evidence="3">The sequence shown here is derived from an EMBL/GenBank/DDBJ whole genome shotgun (WGS) entry which is preliminary data.</text>
</comment>
<dbReference type="AlphaFoldDB" id="A0A2T7TC92"/>
<dbReference type="STRING" id="1440053.GCA_000718095_01102"/>
<keyword evidence="4" id="KW-1185">Reference proteome</keyword>
<dbReference type="SUPFAM" id="SSF53335">
    <property type="entry name" value="S-adenosyl-L-methionine-dependent methyltransferases"/>
    <property type="match status" value="1"/>
</dbReference>
<dbReference type="CDD" id="cd02440">
    <property type="entry name" value="AdoMet_MTases"/>
    <property type="match status" value="1"/>
</dbReference>
<name>A0A2T7TC92_9ACTN</name>
<protein>
    <recommendedName>
        <fullName evidence="2">Methyltransferase domain-containing protein</fullName>
    </recommendedName>
</protein>